<feature type="region of interest" description="Disordered" evidence="1">
    <location>
        <begin position="1"/>
        <end position="44"/>
    </location>
</feature>
<evidence type="ECO:0000313" key="2">
    <source>
        <dbReference type="EMBL" id="GER25142.1"/>
    </source>
</evidence>
<dbReference type="OrthoDB" id="10425595at2759"/>
<sequence>MASPLSRQASSRPHGFHPEGEGRRTSHAPGLDRETRWDPRDGTNGVIMEAAATAEPDRSCTVIIHPLRGPTGPSLSLERVRLSQLSRLLAEETLYGVGIVLKSKIEQVMLAFHAKVINL</sequence>
<feature type="compositionally biased region" description="Basic and acidic residues" evidence="1">
    <location>
        <begin position="16"/>
        <end position="41"/>
    </location>
</feature>
<comment type="caution">
    <text evidence="2">The sequence shown here is derived from an EMBL/GenBank/DDBJ whole genome shotgun (WGS) entry which is preliminary data.</text>
</comment>
<accession>A0A5A7NXD7</accession>
<proteinExistence type="predicted"/>
<protein>
    <submittedName>
        <fullName evidence="2">PTS system glucose-specific EIICBA component</fullName>
    </submittedName>
</protein>
<evidence type="ECO:0000256" key="1">
    <source>
        <dbReference type="SAM" id="MobiDB-lite"/>
    </source>
</evidence>
<feature type="compositionally biased region" description="Polar residues" evidence="1">
    <location>
        <begin position="1"/>
        <end position="11"/>
    </location>
</feature>
<organism evidence="2 3">
    <name type="scientific">Striga asiatica</name>
    <name type="common">Asiatic witchweed</name>
    <name type="synonym">Buchnera asiatica</name>
    <dbReference type="NCBI Taxonomy" id="4170"/>
    <lineage>
        <taxon>Eukaryota</taxon>
        <taxon>Viridiplantae</taxon>
        <taxon>Streptophyta</taxon>
        <taxon>Embryophyta</taxon>
        <taxon>Tracheophyta</taxon>
        <taxon>Spermatophyta</taxon>
        <taxon>Magnoliopsida</taxon>
        <taxon>eudicotyledons</taxon>
        <taxon>Gunneridae</taxon>
        <taxon>Pentapetalae</taxon>
        <taxon>asterids</taxon>
        <taxon>lamiids</taxon>
        <taxon>Lamiales</taxon>
        <taxon>Orobanchaceae</taxon>
        <taxon>Buchnereae</taxon>
        <taxon>Striga</taxon>
    </lineage>
</organism>
<dbReference type="Proteomes" id="UP000325081">
    <property type="component" value="Unassembled WGS sequence"/>
</dbReference>
<name>A0A5A7NXD7_STRAF</name>
<reference evidence="3" key="1">
    <citation type="journal article" date="2019" name="Curr. Biol.">
        <title>Genome Sequence of Striga asiatica Provides Insight into the Evolution of Plant Parasitism.</title>
        <authorList>
            <person name="Yoshida S."/>
            <person name="Kim S."/>
            <person name="Wafula E.K."/>
            <person name="Tanskanen J."/>
            <person name="Kim Y.M."/>
            <person name="Honaas L."/>
            <person name="Yang Z."/>
            <person name="Spallek T."/>
            <person name="Conn C.E."/>
            <person name="Ichihashi Y."/>
            <person name="Cheong K."/>
            <person name="Cui S."/>
            <person name="Der J.P."/>
            <person name="Gundlach H."/>
            <person name="Jiao Y."/>
            <person name="Hori C."/>
            <person name="Ishida J.K."/>
            <person name="Kasahara H."/>
            <person name="Kiba T."/>
            <person name="Kim M.S."/>
            <person name="Koo N."/>
            <person name="Laohavisit A."/>
            <person name="Lee Y.H."/>
            <person name="Lumba S."/>
            <person name="McCourt P."/>
            <person name="Mortimer J.C."/>
            <person name="Mutuku J.M."/>
            <person name="Nomura T."/>
            <person name="Sasaki-Sekimoto Y."/>
            <person name="Seto Y."/>
            <person name="Wang Y."/>
            <person name="Wakatake T."/>
            <person name="Sakakibara H."/>
            <person name="Demura T."/>
            <person name="Yamaguchi S."/>
            <person name="Yoneyama K."/>
            <person name="Manabe R.I."/>
            <person name="Nelson D.C."/>
            <person name="Schulman A.H."/>
            <person name="Timko M.P."/>
            <person name="dePamphilis C.W."/>
            <person name="Choi D."/>
            <person name="Shirasu K."/>
        </authorList>
    </citation>
    <scope>NUCLEOTIDE SEQUENCE [LARGE SCALE GENOMIC DNA]</scope>
    <source>
        <strain evidence="3">cv. UVA1</strain>
    </source>
</reference>
<dbReference type="AlphaFoldDB" id="A0A5A7NXD7"/>
<keyword evidence="3" id="KW-1185">Reference proteome</keyword>
<evidence type="ECO:0000313" key="3">
    <source>
        <dbReference type="Proteomes" id="UP000325081"/>
    </source>
</evidence>
<gene>
    <name evidence="2" type="ORF">STAS_00712</name>
</gene>
<dbReference type="EMBL" id="BKCP01000002">
    <property type="protein sequence ID" value="GER25142.1"/>
    <property type="molecule type" value="Genomic_DNA"/>
</dbReference>